<feature type="compositionally biased region" description="Polar residues" evidence="1">
    <location>
        <begin position="54"/>
        <end position="64"/>
    </location>
</feature>
<dbReference type="AlphaFoldDB" id="A0A2J6SVJ0"/>
<feature type="compositionally biased region" description="Basic and acidic residues" evidence="1">
    <location>
        <begin position="39"/>
        <end position="48"/>
    </location>
</feature>
<sequence>MYVWKRARISQSRSGRRERDQPLIRQSVRLSHPHKRSPPAHEREKKGVGEPYPQSINDHSSTPENTERERDRPSPCPAVSRTKYPQEDREREEGTCIRAHLLSQIQDLGL</sequence>
<feature type="region of interest" description="Disordered" evidence="1">
    <location>
        <begin position="1"/>
        <end position="94"/>
    </location>
</feature>
<accession>A0A2J6SVJ0</accession>
<evidence type="ECO:0000313" key="2">
    <source>
        <dbReference type="EMBL" id="PMD54779.1"/>
    </source>
</evidence>
<proteinExistence type="predicted"/>
<organism evidence="2 3">
    <name type="scientific">Hyaloscypha bicolor E</name>
    <dbReference type="NCBI Taxonomy" id="1095630"/>
    <lineage>
        <taxon>Eukaryota</taxon>
        <taxon>Fungi</taxon>
        <taxon>Dikarya</taxon>
        <taxon>Ascomycota</taxon>
        <taxon>Pezizomycotina</taxon>
        <taxon>Leotiomycetes</taxon>
        <taxon>Helotiales</taxon>
        <taxon>Hyaloscyphaceae</taxon>
        <taxon>Hyaloscypha</taxon>
        <taxon>Hyaloscypha bicolor</taxon>
    </lineage>
</organism>
<feature type="compositionally biased region" description="Basic and acidic residues" evidence="1">
    <location>
        <begin position="84"/>
        <end position="94"/>
    </location>
</feature>
<name>A0A2J6SVJ0_9HELO</name>
<dbReference type="InParanoid" id="A0A2J6SVJ0"/>
<gene>
    <name evidence="2" type="ORF">K444DRAFT_113481</name>
</gene>
<evidence type="ECO:0000256" key="1">
    <source>
        <dbReference type="SAM" id="MobiDB-lite"/>
    </source>
</evidence>
<reference evidence="2 3" key="1">
    <citation type="submission" date="2016-04" db="EMBL/GenBank/DDBJ databases">
        <title>A degradative enzymes factory behind the ericoid mycorrhizal symbiosis.</title>
        <authorList>
            <consortium name="DOE Joint Genome Institute"/>
            <person name="Martino E."/>
            <person name="Morin E."/>
            <person name="Grelet G."/>
            <person name="Kuo A."/>
            <person name="Kohler A."/>
            <person name="Daghino S."/>
            <person name="Barry K."/>
            <person name="Choi C."/>
            <person name="Cichocki N."/>
            <person name="Clum A."/>
            <person name="Copeland A."/>
            <person name="Hainaut M."/>
            <person name="Haridas S."/>
            <person name="Labutti K."/>
            <person name="Lindquist E."/>
            <person name="Lipzen A."/>
            <person name="Khouja H.-R."/>
            <person name="Murat C."/>
            <person name="Ohm R."/>
            <person name="Olson A."/>
            <person name="Spatafora J."/>
            <person name="Veneault-Fourrey C."/>
            <person name="Henrissat B."/>
            <person name="Grigoriev I."/>
            <person name="Martin F."/>
            <person name="Perotto S."/>
        </authorList>
    </citation>
    <scope>NUCLEOTIDE SEQUENCE [LARGE SCALE GENOMIC DNA]</scope>
    <source>
        <strain evidence="2 3">E</strain>
    </source>
</reference>
<protein>
    <submittedName>
        <fullName evidence="2">Uncharacterized protein</fullName>
    </submittedName>
</protein>
<evidence type="ECO:0000313" key="3">
    <source>
        <dbReference type="Proteomes" id="UP000235371"/>
    </source>
</evidence>
<keyword evidence="3" id="KW-1185">Reference proteome</keyword>
<dbReference type="Proteomes" id="UP000235371">
    <property type="component" value="Unassembled WGS sequence"/>
</dbReference>
<dbReference type="GeneID" id="36578422"/>
<dbReference type="EMBL" id="KZ613859">
    <property type="protein sequence ID" value="PMD54779.1"/>
    <property type="molecule type" value="Genomic_DNA"/>
</dbReference>
<dbReference type="RefSeq" id="XP_024731683.1">
    <property type="nucleotide sequence ID" value="XM_024870340.1"/>
</dbReference>